<feature type="transmembrane region" description="Helical" evidence="3">
    <location>
        <begin position="57"/>
        <end position="78"/>
    </location>
</feature>
<feature type="compositionally biased region" description="Low complexity" evidence="2">
    <location>
        <begin position="228"/>
        <end position="246"/>
    </location>
</feature>
<feature type="compositionally biased region" description="Low complexity" evidence="2">
    <location>
        <begin position="154"/>
        <end position="191"/>
    </location>
</feature>
<keyword evidence="3" id="KW-0812">Transmembrane</keyword>
<feature type="compositionally biased region" description="Low complexity" evidence="2">
    <location>
        <begin position="202"/>
        <end position="217"/>
    </location>
</feature>
<dbReference type="RefSeq" id="WP_110850768.1">
    <property type="nucleotide sequence ID" value="NZ_QKLZ01000001.1"/>
</dbReference>
<dbReference type="SUPFAM" id="SSF49879">
    <property type="entry name" value="SMAD/FHA domain"/>
    <property type="match status" value="1"/>
</dbReference>
<feature type="compositionally biased region" description="Pro residues" evidence="2">
    <location>
        <begin position="247"/>
        <end position="260"/>
    </location>
</feature>
<dbReference type="PROSITE" id="PS50006">
    <property type="entry name" value="FHA_DOMAIN"/>
    <property type="match status" value="1"/>
</dbReference>
<keyword evidence="3" id="KW-0472">Membrane</keyword>
<organism evidence="5 6">
    <name type="scientific">Georgenia satyanarayanai</name>
    <dbReference type="NCBI Taxonomy" id="860221"/>
    <lineage>
        <taxon>Bacteria</taxon>
        <taxon>Bacillati</taxon>
        <taxon>Actinomycetota</taxon>
        <taxon>Actinomycetes</taxon>
        <taxon>Micrococcales</taxon>
        <taxon>Bogoriellaceae</taxon>
        <taxon>Georgenia</taxon>
    </lineage>
</organism>
<feature type="region of interest" description="Disordered" evidence="2">
    <location>
        <begin position="150"/>
        <end position="272"/>
    </location>
</feature>
<dbReference type="Proteomes" id="UP000250222">
    <property type="component" value="Unassembled WGS sequence"/>
</dbReference>
<proteinExistence type="predicted"/>
<dbReference type="CDD" id="cd00060">
    <property type="entry name" value="FHA"/>
    <property type="match status" value="1"/>
</dbReference>
<evidence type="ECO:0000259" key="4">
    <source>
        <dbReference type="PROSITE" id="PS50006"/>
    </source>
</evidence>
<keyword evidence="1" id="KW-0597">Phosphoprotein</keyword>
<evidence type="ECO:0000256" key="1">
    <source>
        <dbReference type="ARBA" id="ARBA00022553"/>
    </source>
</evidence>
<sequence length="381" mass="37961">MTVAPAVTCGVCATPLAASAPHCPTCGAPTATGTATPPSLLPTLLAGCARASTAQRALAVGTDVLALLALGAVALLDPELLRDLAWLPLVIYVLLTVVGLALTGRTLGHLAAGLRTVDLFTGLPLGLGRLLTAWRADGVTLTVRGARDPLRTTSSARPGSPAARAAQPPVVATSWDPAPGAVAAVPPAAGADQVARSRRAQRTAAPAAPPQAAAPAQPWGPPPGGTGAATSGPAAGLPARPGTAAPQPAPPAPPVAPSPAPDTGRPGGVVVATADGGRFTVTGTALLGRNPQPRDGEQVAVAVPINDLQRSVSKTHAALRWDGRSLWLTDRGSTNGTVVVGPSGHAQQLRPWEELAVQPGSTIQLGDQTVTVTFPGEGVPR</sequence>
<reference evidence="5 6" key="1">
    <citation type="submission" date="2016-10" db="EMBL/GenBank/DDBJ databases">
        <authorList>
            <person name="Cai Z."/>
        </authorList>
    </citation>
    <scope>NUCLEOTIDE SEQUENCE [LARGE SCALE GENOMIC DNA]</scope>
    <source>
        <strain evidence="5 6">CGMCC 1.10826</strain>
    </source>
</reference>
<feature type="domain" description="FHA" evidence="4">
    <location>
        <begin position="285"/>
        <end position="339"/>
    </location>
</feature>
<gene>
    <name evidence="5" type="ORF">SAMN05216184_101249</name>
</gene>
<dbReference type="InterPro" id="IPR000253">
    <property type="entry name" value="FHA_dom"/>
</dbReference>
<dbReference type="Gene3D" id="2.60.200.20">
    <property type="match status" value="1"/>
</dbReference>
<evidence type="ECO:0000313" key="6">
    <source>
        <dbReference type="Proteomes" id="UP000250222"/>
    </source>
</evidence>
<dbReference type="AlphaFoldDB" id="A0A2Y8ZX91"/>
<accession>A0A2Y8ZX91</accession>
<protein>
    <submittedName>
        <fullName evidence="5">FHA domain-containing protein</fullName>
    </submittedName>
</protein>
<name>A0A2Y8ZX91_9MICO</name>
<evidence type="ECO:0000313" key="5">
    <source>
        <dbReference type="EMBL" id="SSA36585.1"/>
    </source>
</evidence>
<evidence type="ECO:0000256" key="2">
    <source>
        <dbReference type="SAM" id="MobiDB-lite"/>
    </source>
</evidence>
<keyword evidence="6" id="KW-1185">Reference proteome</keyword>
<dbReference type="Pfam" id="PF00498">
    <property type="entry name" value="FHA"/>
    <property type="match status" value="1"/>
</dbReference>
<dbReference type="InterPro" id="IPR008984">
    <property type="entry name" value="SMAD_FHA_dom_sf"/>
</dbReference>
<keyword evidence="3" id="KW-1133">Transmembrane helix</keyword>
<feature type="transmembrane region" description="Helical" evidence="3">
    <location>
        <begin position="84"/>
        <end position="102"/>
    </location>
</feature>
<dbReference type="OrthoDB" id="5111283at2"/>
<dbReference type="EMBL" id="UETB01000001">
    <property type="protein sequence ID" value="SSA36585.1"/>
    <property type="molecule type" value="Genomic_DNA"/>
</dbReference>
<evidence type="ECO:0000256" key="3">
    <source>
        <dbReference type="SAM" id="Phobius"/>
    </source>
</evidence>